<dbReference type="EMBL" id="LR743597">
    <property type="protein sequence ID" value="CAA2628245.1"/>
    <property type="molecule type" value="Genomic_DNA"/>
</dbReference>
<name>A0A7I8JBM7_SPIIN</name>
<accession>A0A7I8JBM7</accession>
<evidence type="ECO:0000256" key="4">
    <source>
        <dbReference type="ARBA" id="ARBA00023242"/>
    </source>
</evidence>
<dbReference type="SUPFAM" id="SSF47592">
    <property type="entry name" value="SWIB/MDM2 domain"/>
    <property type="match status" value="2"/>
</dbReference>
<evidence type="ECO:0000256" key="1">
    <source>
        <dbReference type="ARBA" id="ARBA00004123"/>
    </source>
</evidence>
<comment type="subcellular location">
    <subcellularLocation>
        <location evidence="1">Nucleus</location>
    </subcellularLocation>
</comment>
<keyword evidence="4" id="KW-0539">Nucleus</keyword>
<dbReference type="Pfam" id="PF02201">
    <property type="entry name" value="SWIB"/>
    <property type="match status" value="2"/>
</dbReference>
<evidence type="ECO:0000259" key="6">
    <source>
        <dbReference type="PROSITE" id="PS51998"/>
    </source>
</evidence>
<keyword evidence="2" id="KW-0805">Transcription regulation</keyword>
<feature type="domain" description="DEK-C" evidence="6">
    <location>
        <begin position="1"/>
        <end position="56"/>
    </location>
</feature>
<organism evidence="7">
    <name type="scientific">Spirodela intermedia</name>
    <name type="common">Intermediate duckweed</name>
    <dbReference type="NCBI Taxonomy" id="51605"/>
    <lineage>
        <taxon>Eukaryota</taxon>
        <taxon>Viridiplantae</taxon>
        <taxon>Streptophyta</taxon>
        <taxon>Embryophyta</taxon>
        <taxon>Tracheophyta</taxon>
        <taxon>Spermatophyta</taxon>
        <taxon>Magnoliopsida</taxon>
        <taxon>Liliopsida</taxon>
        <taxon>Araceae</taxon>
        <taxon>Lemnoideae</taxon>
        <taxon>Spirodela</taxon>
    </lineage>
</organism>
<dbReference type="SUPFAM" id="SSF109715">
    <property type="entry name" value="DEK C-terminal domain"/>
    <property type="match status" value="1"/>
</dbReference>
<dbReference type="AlphaFoldDB" id="A0A7I8JBM7"/>
<feature type="domain" description="DM2" evidence="5">
    <location>
        <begin position="90"/>
        <end position="167"/>
    </location>
</feature>
<proteinExistence type="predicted"/>
<dbReference type="PROSITE" id="PS51925">
    <property type="entry name" value="SWIB_MDM2"/>
    <property type="match status" value="2"/>
</dbReference>
<dbReference type="FunFam" id="1.10.245.10:FF:000004">
    <property type="entry name" value="Upstream activation factor subunit"/>
    <property type="match status" value="1"/>
</dbReference>
<dbReference type="PANTHER" id="PTHR13844">
    <property type="entry name" value="SWI/SNF-RELATED MATRIX-ASSOCIATED ACTIN-DEPENDENT REGULATOR OF CHROMATIN SUBFAMILY D"/>
    <property type="match status" value="1"/>
</dbReference>
<dbReference type="GO" id="GO:0000500">
    <property type="term" value="C:RNA polymerase I upstream activating factor complex"/>
    <property type="evidence" value="ECO:0007669"/>
    <property type="project" value="UniProtKB-ARBA"/>
</dbReference>
<evidence type="ECO:0000313" key="7">
    <source>
        <dbReference type="EMBL" id="CAA2628245.1"/>
    </source>
</evidence>
<dbReference type="Gene3D" id="1.10.10.60">
    <property type="entry name" value="Homeodomain-like"/>
    <property type="match status" value="1"/>
</dbReference>
<dbReference type="Pfam" id="PF08766">
    <property type="entry name" value="DEK_C"/>
    <property type="match status" value="1"/>
</dbReference>
<gene>
    <name evidence="7" type="ORF">SI7747_10013892</name>
</gene>
<keyword evidence="3" id="KW-0804">Transcription</keyword>
<protein>
    <submittedName>
        <fullName evidence="7">Uncharacterized protein</fullName>
    </submittedName>
</protein>
<evidence type="ECO:0000313" key="8">
    <source>
        <dbReference type="Proteomes" id="UP001189122"/>
    </source>
</evidence>
<dbReference type="InterPro" id="IPR014876">
    <property type="entry name" value="DEK_C"/>
</dbReference>
<dbReference type="InterPro" id="IPR036885">
    <property type="entry name" value="SWIB_MDM2_dom_sf"/>
</dbReference>
<dbReference type="SMART" id="SM00151">
    <property type="entry name" value="SWIB"/>
    <property type="match status" value="2"/>
</dbReference>
<dbReference type="InterPro" id="IPR003121">
    <property type="entry name" value="SWIB_MDM2_domain"/>
</dbReference>
<dbReference type="InterPro" id="IPR019835">
    <property type="entry name" value="SWIB_domain"/>
</dbReference>
<keyword evidence="8" id="KW-1185">Reference proteome</keyword>
<reference evidence="7 8" key="1">
    <citation type="submission" date="2019-12" db="EMBL/GenBank/DDBJ databases">
        <authorList>
            <person name="Scholz U."/>
            <person name="Mascher M."/>
            <person name="Fiebig A."/>
        </authorList>
    </citation>
    <scope>NUCLEOTIDE SEQUENCE</scope>
</reference>
<dbReference type="Gene3D" id="1.10.245.10">
    <property type="entry name" value="SWIB/MDM2 domain"/>
    <property type="match status" value="2"/>
</dbReference>
<dbReference type="CDD" id="cd10567">
    <property type="entry name" value="SWIB-MDM2_like"/>
    <property type="match status" value="2"/>
</dbReference>
<evidence type="ECO:0000256" key="2">
    <source>
        <dbReference type="ARBA" id="ARBA00023015"/>
    </source>
</evidence>
<evidence type="ECO:0000259" key="5">
    <source>
        <dbReference type="PROSITE" id="PS51925"/>
    </source>
</evidence>
<dbReference type="PROSITE" id="PS51998">
    <property type="entry name" value="DEK_C"/>
    <property type="match status" value="1"/>
</dbReference>
<dbReference type="Proteomes" id="UP001189122">
    <property type="component" value="Unassembled WGS sequence"/>
</dbReference>
<evidence type="ECO:0000256" key="3">
    <source>
        <dbReference type="ARBA" id="ARBA00023163"/>
    </source>
</evidence>
<feature type="domain" description="DM2" evidence="5">
    <location>
        <begin position="185"/>
        <end position="264"/>
    </location>
</feature>
<sequence length="267" mass="30492">MVSDSELVRRLQEFLRGSDLTTTTTAAVRRQLEADFGVDLSGKKAFIREQVDLFLQTQFEEDGKGTRTGRMLARRRSTKGTKEVKRRGGGFTKLCSLSPQLQTFVGASELARTEVVKQLWAYIRKHDLQEPTNKRKIVCDARLQELFNVKIIDMFQMNKALSKHIWPLASDGTPKDKRRKSGNSGFLAPLPLSEALMSFFGTGESAMSRADVVKRMWQYIKKNDLQDPTDKRRIICDEKLKKLFEVDSFNGFTVPKLLTPHFIKAEQ</sequence>
<dbReference type="EMBL" id="CACRZD030000010">
    <property type="protein sequence ID" value="CAA6667499.1"/>
    <property type="molecule type" value="Genomic_DNA"/>
</dbReference>
<dbReference type="GO" id="GO:0001181">
    <property type="term" value="F:RNA polymerase I general transcription initiation factor activity"/>
    <property type="evidence" value="ECO:0007669"/>
    <property type="project" value="UniProtKB-ARBA"/>
</dbReference>